<name>A0A345CZT7_9GAMM</name>
<proteinExistence type="predicted"/>
<gene>
    <name evidence="1" type="ORF">AV903_26175</name>
</gene>
<evidence type="ECO:0000313" key="2">
    <source>
        <dbReference type="Proteomes" id="UP000264980"/>
    </source>
</evidence>
<accession>A0A345CZT7</accession>
<dbReference type="Proteomes" id="UP000264980">
    <property type="component" value="Plasmid unnamed1"/>
</dbReference>
<sequence>MELFHGSRARFTEFDTSFKGSGEAGTIDAIWFTNNFAGARNHARYKCRNGGSPLVYQCKLSERALLADFSKPLSEQPRVAELLHRHLPVGISTSLSQGREWYGLAQPHYQNFKGKMLYTGNRGVNSEESIELFRTCGLHGVYDWEGAWTDSYLHGPSIIIFDLSVLGGLTCSDA</sequence>
<evidence type="ECO:0000313" key="1">
    <source>
        <dbReference type="EMBL" id="AXF78954.1"/>
    </source>
</evidence>
<organism evidence="1 2">
    <name type="scientific">Erwinia tracheiphila</name>
    <dbReference type="NCBI Taxonomy" id="65700"/>
    <lineage>
        <taxon>Bacteria</taxon>
        <taxon>Pseudomonadati</taxon>
        <taxon>Pseudomonadota</taxon>
        <taxon>Gammaproteobacteria</taxon>
        <taxon>Enterobacterales</taxon>
        <taxon>Erwiniaceae</taxon>
        <taxon>Erwinia</taxon>
    </lineage>
</organism>
<geneLocation type="plasmid" evidence="1 2">
    <name>unnamed1</name>
</geneLocation>
<dbReference type="EMBL" id="CP013971">
    <property type="protein sequence ID" value="AXF78954.1"/>
    <property type="molecule type" value="Genomic_DNA"/>
</dbReference>
<protein>
    <submittedName>
        <fullName evidence="1">Uncharacterized protein</fullName>
    </submittedName>
</protein>
<keyword evidence="1" id="KW-0614">Plasmid</keyword>
<reference evidence="1 2" key="1">
    <citation type="submission" date="2016-01" db="EMBL/GenBank/DDBJ databases">
        <authorList>
            <person name="Oliw E.H."/>
        </authorList>
    </citation>
    <scope>NUCLEOTIDE SEQUENCE [LARGE SCALE GENOMIC DNA]</scope>
    <source>
        <strain evidence="1 2">MDcuke</strain>
        <plasmid evidence="1 2">unnamed1</plasmid>
    </source>
</reference>
<dbReference type="RefSeq" id="WP_233480954.1">
    <property type="nucleotide sequence ID" value="NZ_CP013971.1"/>
</dbReference>
<dbReference type="AlphaFoldDB" id="A0A345CZT7"/>